<dbReference type="PANTHER" id="PTHR11645:SF0">
    <property type="entry name" value="PYRROLINE-5-CARBOXYLATE REDUCTASE 3"/>
    <property type="match status" value="1"/>
</dbReference>
<dbReference type="Pfam" id="PF14748">
    <property type="entry name" value="P5CR_dimer"/>
    <property type="match status" value="1"/>
</dbReference>
<dbReference type="Gene3D" id="3.40.50.720">
    <property type="entry name" value="NAD(P)-binding Rossmann-like Domain"/>
    <property type="match status" value="1"/>
</dbReference>
<dbReference type="GO" id="GO:0004735">
    <property type="term" value="F:pyrroline-5-carboxylate reductase activity"/>
    <property type="evidence" value="ECO:0007669"/>
    <property type="project" value="InterPro"/>
</dbReference>
<evidence type="ECO:0000256" key="3">
    <source>
        <dbReference type="ARBA" id="ARBA00023002"/>
    </source>
</evidence>
<dbReference type="AlphaFoldDB" id="A0A381ZF24"/>
<keyword evidence="2" id="KW-0521">NADP</keyword>
<evidence type="ECO:0000256" key="1">
    <source>
        <dbReference type="ARBA" id="ARBA00005525"/>
    </source>
</evidence>
<feature type="domain" description="Pyrroline-5-carboxylate reductase dimerisation" evidence="4">
    <location>
        <begin position="146"/>
        <end position="249"/>
    </location>
</feature>
<dbReference type="InterPro" id="IPR053790">
    <property type="entry name" value="P5CR-like_CS"/>
</dbReference>
<name>A0A381ZF24_9ZZZZ</name>
<dbReference type="InterPro" id="IPR008927">
    <property type="entry name" value="6-PGluconate_DH-like_C_sf"/>
</dbReference>
<accession>A0A381ZF24</accession>
<dbReference type="EMBL" id="UINC01021030">
    <property type="protein sequence ID" value="SVA87724.1"/>
    <property type="molecule type" value="Genomic_DNA"/>
</dbReference>
<comment type="similarity">
    <text evidence="1">Belongs to the pyrroline-5-carboxylate reductase family.</text>
</comment>
<dbReference type="NCBIfam" id="TIGR00112">
    <property type="entry name" value="proC"/>
    <property type="match status" value="1"/>
</dbReference>
<dbReference type="FunFam" id="1.10.3730.10:FF:000001">
    <property type="entry name" value="Pyrroline-5-carboxylate reductase"/>
    <property type="match status" value="1"/>
</dbReference>
<organism evidence="5">
    <name type="scientific">marine metagenome</name>
    <dbReference type="NCBI Taxonomy" id="408172"/>
    <lineage>
        <taxon>unclassified sequences</taxon>
        <taxon>metagenomes</taxon>
        <taxon>ecological metagenomes</taxon>
    </lineage>
</organism>
<dbReference type="HAMAP" id="MF_01925">
    <property type="entry name" value="P5C_reductase"/>
    <property type="match status" value="1"/>
</dbReference>
<proteinExistence type="inferred from homology"/>
<evidence type="ECO:0000259" key="4">
    <source>
        <dbReference type="Pfam" id="PF14748"/>
    </source>
</evidence>
<dbReference type="SUPFAM" id="SSF51735">
    <property type="entry name" value="NAD(P)-binding Rossmann-fold domains"/>
    <property type="match status" value="1"/>
</dbReference>
<protein>
    <recommendedName>
        <fullName evidence="4">Pyrroline-5-carboxylate reductase dimerisation domain-containing protein</fullName>
    </recommendedName>
</protein>
<dbReference type="GO" id="GO:0055129">
    <property type="term" value="P:L-proline biosynthetic process"/>
    <property type="evidence" value="ECO:0007669"/>
    <property type="project" value="TreeGrafter"/>
</dbReference>
<evidence type="ECO:0000256" key="2">
    <source>
        <dbReference type="ARBA" id="ARBA00022857"/>
    </source>
</evidence>
<keyword evidence="3" id="KW-0560">Oxidoreductase</keyword>
<dbReference type="InterPro" id="IPR029036">
    <property type="entry name" value="P5CR_dimer"/>
</dbReference>
<dbReference type="SUPFAM" id="SSF48179">
    <property type="entry name" value="6-phosphogluconate dehydrogenase C-terminal domain-like"/>
    <property type="match status" value="1"/>
</dbReference>
<dbReference type="InterPro" id="IPR000304">
    <property type="entry name" value="Pyrroline-COOH_reductase"/>
</dbReference>
<evidence type="ECO:0000313" key="5">
    <source>
        <dbReference type="EMBL" id="SVA87724.1"/>
    </source>
</evidence>
<sequence>MGEALLRGLVADGWATADQLHVAEPDAPRREDLRAAVPGLSVGPDPVAGTDTLIAVKPDVVPAVCEALVVLGVTRVLSIAAGVRLATFESILGDGVPVVRAMPNTPSLVGVGAAAIAAGSAAGPDDLDWAAGILSAVGTVQVVDELLLDAVTGLSGSGPAYVFLLAEALMDAGEAAGLPRETAVALTEQTLLGAATLLHRSDDPPSTLRQNVTSKGGTTAAGLAVFEEGGFRDLVCGVVAAATERSRELGAG</sequence>
<gene>
    <name evidence="5" type="ORF">METZ01_LOCUS140578</name>
</gene>
<dbReference type="PROSITE" id="PS00521">
    <property type="entry name" value="P5CR"/>
    <property type="match status" value="1"/>
</dbReference>
<reference evidence="5" key="1">
    <citation type="submission" date="2018-05" db="EMBL/GenBank/DDBJ databases">
        <authorList>
            <person name="Lanie J.A."/>
            <person name="Ng W.-L."/>
            <person name="Kazmierczak K.M."/>
            <person name="Andrzejewski T.M."/>
            <person name="Davidsen T.M."/>
            <person name="Wayne K.J."/>
            <person name="Tettelin H."/>
            <person name="Glass J.I."/>
            <person name="Rusch D."/>
            <person name="Podicherti R."/>
            <person name="Tsui H.-C.T."/>
            <person name="Winkler M.E."/>
        </authorList>
    </citation>
    <scope>NUCLEOTIDE SEQUENCE</scope>
</reference>
<dbReference type="PIRSF" id="PIRSF000193">
    <property type="entry name" value="Pyrrol-5-carb_rd"/>
    <property type="match status" value="1"/>
</dbReference>
<dbReference type="PANTHER" id="PTHR11645">
    <property type="entry name" value="PYRROLINE-5-CARBOXYLATE REDUCTASE"/>
    <property type="match status" value="1"/>
</dbReference>
<dbReference type="Gene3D" id="1.10.3730.10">
    <property type="entry name" value="ProC C-terminal domain-like"/>
    <property type="match status" value="1"/>
</dbReference>
<dbReference type="InterPro" id="IPR036291">
    <property type="entry name" value="NAD(P)-bd_dom_sf"/>
</dbReference>